<organism evidence="1 2">
    <name type="scientific">Iris pallida</name>
    <name type="common">Sweet iris</name>
    <dbReference type="NCBI Taxonomy" id="29817"/>
    <lineage>
        <taxon>Eukaryota</taxon>
        <taxon>Viridiplantae</taxon>
        <taxon>Streptophyta</taxon>
        <taxon>Embryophyta</taxon>
        <taxon>Tracheophyta</taxon>
        <taxon>Spermatophyta</taxon>
        <taxon>Magnoliopsida</taxon>
        <taxon>Liliopsida</taxon>
        <taxon>Asparagales</taxon>
        <taxon>Iridaceae</taxon>
        <taxon>Iridoideae</taxon>
        <taxon>Irideae</taxon>
        <taxon>Iris</taxon>
    </lineage>
</organism>
<dbReference type="Proteomes" id="UP001140949">
    <property type="component" value="Unassembled WGS sequence"/>
</dbReference>
<keyword evidence="2" id="KW-1185">Reference proteome</keyword>
<name>A0AAX6GX08_IRIPA</name>
<sequence length="104" mass="11715">MLTSHGEVVCRAALDVWIWRRVRPAAAACSGFVQACTAAARGKLPGEEDPSACAGYGWADGRVWHPWQETEAKVRHWNGTGREGFHRRPSARWLMERWICVRVA</sequence>
<protein>
    <submittedName>
        <fullName evidence="1">Lysine-rich arabinogalactan protein 19-like</fullName>
    </submittedName>
</protein>
<dbReference type="EMBL" id="JANAVB010015599">
    <property type="protein sequence ID" value="KAJ6833044.1"/>
    <property type="molecule type" value="Genomic_DNA"/>
</dbReference>
<reference evidence="1" key="1">
    <citation type="journal article" date="2023" name="GigaByte">
        <title>Genome assembly of the bearded iris, Iris pallida Lam.</title>
        <authorList>
            <person name="Bruccoleri R.E."/>
            <person name="Oakeley E.J."/>
            <person name="Faust A.M.E."/>
            <person name="Altorfer M."/>
            <person name="Dessus-Babus S."/>
            <person name="Burckhardt D."/>
            <person name="Oertli M."/>
            <person name="Naumann U."/>
            <person name="Petersen F."/>
            <person name="Wong J."/>
        </authorList>
    </citation>
    <scope>NUCLEOTIDE SEQUENCE</scope>
    <source>
        <strain evidence="1">GSM-AAB239-AS_SAM_17_03QT</strain>
    </source>
</reference>
<evidence type="ECO:0000313" key="1">
    <source>
        <dbReference type="EMBL" id="KAJ6833044.1"/>
    </source>
</evidence>
<reference evidence="1" key="2">
    <citation type="submission" date="2023-04" db="EMBL/GenBank/DDBJ databases">
        <authorList>
            <person name="Bruccoleri R.E."/>
            <person name="Oakeley E.J."/>
            <person name="Faust A.-M."/>
            <person name="Dessus-Babus S."/>
            <person name="Altorfer M."/>
            <person name="Burckhardt D."/>
            <person name="Oertli M."/>
            <person name="Naumann U."/>
            <person name="Petersen F."/>
            <person name="Wong J."/>
        </authorList>
    </citation>
    <scope>NUCLEOTIDE SEQUENCE</scope>
    <source>
        <strain evidence="1">GSM-AAB239-AS_SAM_17_03QT</strain>
        <tissue evidence="1">Leaf</tissue>
    </source>
</reference>
<accession>A0AAX6GX08</accession>
<gene>
    <name evidence="1" type="ORF">M6B38_342950</name>
</gene>
<proteinExistence type="predicted"/>
<comment type="caution">
    <text evidence="1">The sequence shown here is derived from an EMBL/GenBank/DDBJ whole genome shotgun (WGS) entry which is preliminary data.</text>
</comment>
<dbReference type="AlphaFoldDB" id="A0AAX6GX08"/>
<evidence type="ECO:0000313" key="2">
    <source>
        <dbReference type="Proteomes" id="UP001140949"/>
    </source>
</evidence>